<keyword evidence="2" id="KW-1185">Reference proteome</keyword>
<evidence type="ECO:0000313" key="1">
    <source>
        <dbReference type="EMBL" id="UUT34854.1"/>
    </source>
</evidence>
<reference evidence="1" key="1">
    <citation type="submission" date="2022-01" db="EMBL/GenBank/DDBJ databases">
        <title>Microbacterium eymi and Microbacterium rhizovicinus sp. nov., isolated from the rhizospheric soil of Elymus tsukushiensis, a plant native to the Dokdo Islands, Republic of Korea.</title>
        <authorList>
            <person name="Hwang Y.J."/>
        </authorList>
    </citation>
    <scope>NUCLEOTIDE SEQUENCE</scope>
    <source>
        <strain evidence="1">KUDC0405</strain>
    </source>
</reference>
<dbReference type="EMBL" id="CP091139">
    <property type="protein sequence ID" value="UUT34854.1"/>
    <property type="molecule type" value="Genomic_DNA"/>
</dbReference>
<dbReference type="Proteomes" id="UP001054811">
    <property type="component" value="Chromosome"/>
</dbReference>
<organism evidence="1 2">
    <name type="scientific">Microbacterium elymi</name>
    <dbReference type="NCBI Taxonomy" id="2909587"/>
    <lineage>
        <taxon>Bacteria</taxon>
        <taxon>Bacillati</taxon>
        <taxon>Actinomycetota</taxon>
        <taxon>Actinomycetes</taxon>
        <taxon>Micrococcales</taxon>
        <taxon>Microbacteriaceae</taxon>
        <taxon>Microbacterium</taxon>
    </lineage>
</organism>
<dbReference type="Gene3D" id="3.40.190.10">
    <property type="entry name" value="Periplasmic binding protein-like II"/>
    <property type="match status" value="2"/>
</dbReference>
<accession>A0ABY5NIA1</accession>
<sequence>MNTVIEPHVIVNHVTSLPLVLARNPDLVATVPDTIAEGWALTWPLVVLPIPFEMPAVDVRLYRRATTQEAAALDWLYRTVAAAIQGSSGQFYVIHGDTVAPER</sequence>
<protein>
    <submittedName>
        <fullName evidence="1">Uncharacterized protein</fullName>
    </submittedName>
</protein>
<name>A0ABY5NIA1_9MICO</name>
<dbReference type="SUPFAM" id="SSF53850">
    <property type="entry name" value="Periplasmic binding protein-like II"/>
    <property type="match status" value="1"/>
</dbReference>
<gene>
    <name evidence="1" type="ORF">L2X98_31000</name>
</gene>
<evidence type="ECO:0000313" key="2">
    <source>
        <dbReference type="Proteomes" id="UP001054811"/>
    </source>
</evidence>
<proteinExistence type="predicted"/>